<evidence type="ECO:0000313" key="12">
    <source>
        <dbReference type="EnsemblPlants" id="OGLUM07G18460.1"/>
    </source>
</evidence>
<evidence type="ECO:0000256" key="1">
    <source>
        <dbReference type="ARBA" id="ARBA00004141"/>
    </source>
</evidence>
<keyword evidence="3 10" id="KW-0812">Transmembrane</keyword>
<evidence type="ECO:0000256" key="9">
    <source>
        <dbReference type="SAM" id="MobiDB-lite"/>
    </source>
</evidence>
<dbReference type="GO" id="GO:0016020">
    <property type="term" value="C:membrane"/>
    <property type="evidence" value="ECO:0007669"/>
    <property type="project" value="UniProtKB-SubCell"/>
</dbReference>
<dbReference type="GO" id="GO:0006817">
    <property type="term" value="P:phosphate ion transport"/>
    <property type="evidence" value="ECO:0007669"/>
    <property type="project" value="UniProtKB-KW"/>
</dbReference>
<evidence type="ECO:0000259" key="11">
    <source>
        <dbReference type="PROSITE" id="PS50850"/>
    </source>
</evidence>
<evidence type="ECO:0000256" key="6">
    <source>
        <dbReference type="ARBA" id="ARBA00023136"/>
    </source>
</evidence>
<evidence type="ECO:0000256" key="7">
    <source>
        <dbReference type="ARBA" id="ARBA00032043"/>
    </source>
</evidence>
<feature type="domain" description="Major facilitator superfamily (MFS) profile" evidence="11">
    <location>
        <begin position="39"/>
        <end position="482"/>
    </location>
</feature>
<dbReference type="GO" id="GO:0015293">
    <property type="term" value="F:symporter activity"/>
    <property type="evidence" value="ECO:0007669"/>
    <property type="project" value="UniProtKB-KW"/>
</dbReference>
<dbReference type="Pfam" id="PF00083">
    <property type="entry name" value="Sugar_tr"/>
    <property type="match status" value="1"/>
</dbReference>
<comment type="subcellular location">
    <subcellularLocation>
        <location evidence="1">Membrane</location>
        <topology evidence="1">Multi-pass membrane protein</topology>
    </subcellularLocation>
</comment>
<reference evidence="12" key="1">
    <citation type="submission" date="2015-04" db="UniProtKB">
        <authorList>
            <consortium name="EnsemblPlants"/>
        </authorList>
    </citation>
    <scope>IDENTIFICATION</scope>
</reference>
<feature type="compositionally biased region" description="Basic and acidic residues" evidence="9">
    <location>
        <begin position="396"/>
        <end position="405"/>
    </location>
</feature>
<evidence type="ECO:0000256" key="4">
    <source>
        <dbReference type="ARBA" id="ARBA00022847"/>
    </source>
</evidence>
<evidence type="ECO:0000256" key="5">
    <source>
        <dbReference type="ARBA" id="ARBA00022989"/>
    </source>
</evidence>
<keyword evidence="2" id="KW-0592">Phosphate transport</keyword>
<evidence type="ECO:0000256" key="8">
    <source>
        <dbReference type="ARBA" id="ARBA00044504"/>
    </source>
</evidence>
<dbReference type="EnsemblPlants" id="OGLUM07G18460.1">
    <property type="protein sequence ID" value="OGLUM07G18460.1"/>
    <property type="gene ID" value="OGLUM07G18460"/>
</dbReference>
<feature type="transmembrane region" description="Helical" evidence="10">
    <location>
        <begin position="116"/>
        <end position="137"/>
    </location>
</feature>
<evidence type="ECO:0000313" key="13">
    <source>
        <dbReference type="Proteomes" id="UP000026961"/>
    </source>
</evidence>
<dbReference type="InterPro" id="IPR020846">
    <property type="entry name" value="MFS_dom"/>
</dbReference>
<evidence type="ECO:0000256" key="3">
    <source>
        <dbReference type="ARBA" id="ARBA00022692"/>
    </source>
</evidence>
<comment type="similarity">
    <text evidence="8">Belongs to the major facilitator superfamily. Phosphate:H(+) symporter (TC 2.A.1.9) family.</text>
</comment>
<dbReference type="PANTHER" id="PTHR24064">
    <property type="entry name" value="SOLUTE CARRIER FAMILY 22 MEMBER"/>
    <property type="match status" value="1"/>
</dbReference>
<dbReference type="PROSITE" id="PS50850">
    <property type="entry name" value="MFS"/>
    <property type="match status" value="1"/>
</dbReference>
<dbReference type="InterPro" id="IPR036259">
    <property type="entry name" value="MFS_trans_sf"/>
</dbReference>
<protein>
    <recommendedName>
        <fullName evidence="7">H(+)/Pi cotransporter</fullName>
    </recommendedName>
</protein>
<dbReference type="HOGENOM" id="CLU_566703_0_0_1"/>
<keyword evidence="13" id="KW-1185">Reference proteome</keyword>
<keyword evidence="4" id="KW-0769">Symport</keyword>
<dbReference type="Gene3D" id="1.20.1250.20">
    <property type="entry name" value="MFS general substrate transporter like domains"/>
    <property type="match status" value="1"/>
</dbReference>
<dbReference type="AlphaFoldDB" id="A0A0E0ALE8"/>
<dbReference type="eggNOG" id="KOG0255">
    <property type="taxonomic scope" value="Eukaryota"/>
</dbReference>
<feature type="transmembrane region" description="Helical" evidence="10">
    <location>
        <begin position="206"/>
        <end position="225"/>
    </location>
</feature>
<dbReference type="Proteomes" id="UP000026961">
    <property type="component" value="Chromosome 7"/>
</dbReference>
<sequence length="482" mass="51495">MADEATTTPLLASYKAKPAKAPSIDDAIETYIGATGAGQLFKAILLAFAWAFDAQQVFISVFTDAEPRWHCTAGADPSCSRAAASPCALPPGAWAWDRPAETSVVSEWALKCAGPALVSLPASSFFAGCLAGGFLLTTLADSLLGRRKMLLVSLASMSVAGVLTAFSPNVWAYAALRFVCGFGRSMVGTCALVLSTELVGKRWRDTVSVAGFVCFTVGFLSLPALAYTFREASWRSMYLWTSLPSLCYAILLYFLVQESPRWLLVRGRKHDAIETVRQIAALNGGGGITCSFSMLHACATEREDDAAGGAGGGGGGGVFATLRSMWERRWALRRLAAIMTASFGKVPEPTNLGKMVLVRPWRLNDDGEGAGGGDDGGGTSTSAWTAYGSPLARGPHRAEPGRDQGEEQEELEQVFPELRSPCGGGPRTRPSAPAIADDEVIVPGPGLTRLFVSQRETQILEEIEWRNQAIRQRQARVPVPHD</sequence>
<keyword evidence="6 10" id="KW-0472">Membrane</keyword>
<feature type="transmembrane region" description="Helical" evidence="10">
    <location>
        <begin position="149"/>
        <end position="166"/>
    </location>
</feature>
<reference evidence="12" key="2">
    <citation type="submission" date="2018-05" db="EMBL/GenBank/DDBJ databases">
        <title>OgluRS3 (Oryza glumaepatula Reference Sequence Version 3).</title>
        <authorList>
            <person name="Zhang J."/>
            <person name="Kudrna D."/>
            <person name="Lee S."/>
            <person name="Talag J."/>
            <person name="Welchert J."/>
            <person name="Wing R.A."/>
        </authorList>
    </citation>
    <scope>NUCLEOTIDE SEQUENCE [LARGE SCALE GENOMIC DNA]</scope>
</reference>
<proteinExistence type="inferred from homology"/>
<feature type="region of interest" description="Disordered" evidence="9">
    <location>
        <begin position="417"/>
        <end position="436"/>
    </location>
</feature>
<feature type="region of interest" description="Disordered" evidence="9">
    <location>
        <begin position="389"/>
        <end position="412"/>
    </location>
</feature>
<dbReference type="SUPFAM" id="SSF103473">
    <property type="entry name" value="MFS general substrate transporter"/>
    <property type="match status" value="1"/>
</dbReference>
<dbReference type="Gramene" id="OGLUM07G18460.1">
    <property type="protein sequence ID" value="OGLUM07G18460.1"/>
    <property type="gene ID" value="OGLUM07G18460"/>
</dbReference>
<organism evidence="12">
    <name type="scientific">Oryza glumipatula</name>
    <dbReference type="NCBI Taxonomy" id="40148"/>
    <lineage>
        <taxon>Eukaryota</taxon>
        <taxon>Viridiplantae</taxon>
        <taxon>Streptophyta</taxon>
        <taxon>Embryophyta</taxon>
        <taxon>Tracheophyta</taxon>
        <taxon>Spermatophyta</taxon>
        <taxon>Magnoliopsida</taxon>
        <taxon>Liliopsida</taxon>
        <taxon>Poales</taxon>
        <taxon>Poaceae</taxon>
        <taxon>BOP clade</taxon>
        <taxon>Oryzoideae</taxon>
        <taxon>Oryzeae</taxon>
        <taxon>Oryzinae</taxon>
        <taxon>Oryza</taxon>
    </lineage>
</organism>
<name>A0A0E0ALE8_9ORYZ</name>
<accession>A0A0E0ALE8</accession>
<dbReference type="InterPro" id="IPR005828">
    <property type="entry name" value="MFS_sugar_transport-like"/>
</dbReference>
<keyword evidence="2" id="KW-0813">Transport</keyword>
<evidence type="ECO:0000256" key="10">
    <source>
        <dbReference type="SAM" id="Phobius"/>
    </source>
</evidence>
<evidence type="ECO:0000256" key="2">
    <source>
        <dbReference type="ARBA" id="ARBA00022592"/>
    </source>
</evidence>
<keyword evidence="5 10" id="KW-1133">Transmembrane helix</keyword>
<feature type="transmembrane region" description="Helical" evidence="10">
    <location>
        <begin position="237"/>
        <end position="256"/>
    </location>
</feature>
<dbReference type="STRING" id="40148.A0A0E0ALE8"/>